<sequence length="216" mass="23163">MKRITVSLVFLLIFSFTGVGYAHNVGAFGPNDLLTIPTADILTTGDLSLNYQRVTGENSQDLVAGVYGLREGVQVGAVINWNSAQRGPQIAPSIKARIISEDGSYRPQLSIGVNGDSNYLVASKSTPYYGLRVHFGVGEEDYFADHAFAGISKVVNAVTVSSGDNYVKLPITTLIAEYNGGVNLGAKFNFEPGVEVNLGVLNLNEFTFGVGFKNKF</sequence>
<accession>L0KAK5</accession>
<dbReference type="Proteomes" id="UP000010880">
    <property type="component" value="Chromosome"/>
</dbReference>
<dbReference type="EMBL" id="CP003359">
    <property type="protein sequence ID" value="AGB42312.1"/>
    <property type="molecule type" value="Genomic_DNA"/>
</dbReference>
<dbReference type="OrthoDB" id="3034544at2"/>
<reference evidence="2" key="1">
    <citation type="submission" date="2012-02" db="EMBL/GenBank/DDBJ databases">
        <title>The complete genome of Halobacteroides halobius DSM 5150.</title>
        <authorList>
            <person name="Lucas S."/>
            <person name="Copeland A."/>
            <person name="Lapidus A."/>
            <person name="Glavina del Rio T."/>
            <person name="Dalin E."/>
            <person name="Tice H."/>
            <person name="Bruce D."/>
            <person name="Goodwin L."/>
            <person name="Pitluck S."/>
            <person name="Peters L."/>
            <person name="Mikhailova N."/>
            <person name="Gu W."/>
            <person name="Kyrpides N."/>
            <person name="Mavromatis K."/>
            <person name="Ivanova N."/>
            <person name="Brettin T."/>
            <person name="Detter J.C."/>
            <person name="Han C."/>
            <person name="Larimer F."/>
            <person name="Land M."/>
            <person name="Hauser L."/>
            <person name="Markowitz V."/>
            <person name="Cheng J.-F."/>
            <person name="Hugenholtz P."/>
            <person name="Woyke T."/>
            <person name="Wu D."/>
            <person name="Tindall B."/>
            <person name="Pomrenke H."/>
            <person name="Brambilla E."/>
            <person name="Klenk H.-P."/>
            <person name="Eisen J.A."/>
        </authorList>
    </citation>
    <scope>NUCLEOTIDE SEQUENCE [LARGE SCALE GENOMIC DNA]</scope>
    <source>
        <strain evidence="2">ATCC 35273 / DSM 5150 / MD-1</strain>
    </source>
</reference>
<organism evidence="1 2">
    <name type="scientific">Halobacteroides halobius (strain ATCC 35273 / DSM 5150 / MD-1)</name>
    <dbReference type="NCBI Taxonomy" id="748449"/>
    <lineage>
        <taxon>Bacteria</taxon>
        <taxon>Bacillati</taxon>
        <taxon>Bacillota</taxon>
        <taxon>Clostridia</taxon>
        <taxon>Halanaerobiales</taxon>
        <taxon>Halobacteroidaceae</taxon>
        <taxon>Halobacteroides</taxon>
    </lineage>
</organism>
<dbReference type="HOGENOM" id="CLU_1276177_0_0_9"/>
<protein>
    <submittedName>
        <fullName evidence="1">Uncharacterized protein</fullName>
    </submittedName>
</protein>
<dbReference type="STRING" id="748449.Halha_2438"/>
<dbReference type="KEGG" id="hhl:Halha_2438"/>
<keyword evidence="2" id="KW-1185">Reference proteome</keyword>
<evidence type="ECO:0000313" key="2">
    <source>
        <dbReference type="Proteomes" id="UP000010880"/>
    </source>
</evidence>
<proteinExistence type="predicted"/>
<dbReference type="RefSeq" id="WP_015328026.1">
    <property type="nucleotide sequence ID" value="NC_019978.1"/>
</dbReference>
<dbReference type="AlphaFoldDB" id="L0KAK5"/>
<name>L0KAK5_HALHC</name>
<gene>
    <name evidence="1" type="ordered locus">Halha_2438</name>
</gene>
<evidence type="ECO:0000313" key="1">
    <source>
        <dbReference type="EMBL" id="AGB42312.1"/>
    </source>
</evidence>